<dbReference type="Proteomes" id="UP001589576">
    <property type="component" value="Unassembled WGS sequence"/>
</dbReference>
<evidence type="ECO:0000256" key="4">
    <source>
        <dbReference type="ARBA" id="ARBA00022512"/>
    </source>
</evidence>
<keyword evidence="16" id="KW-0812">Transmembrane</keyword>
<dbReference type="SUPFAM" id="SSF103473">
    <property type="entry name" value="MFS general substrate transporter"/>
    <property type="match status" value="1"/>
</dbReference>
<accession>A0ABV5GGY9</accession>
<dbReference type="SUPFAM" id="SSF51445">
    <property type="entry name" value="(Trans)glycosidases"/>
    <property type="match status" value="1"/>
</dbReference>
<gene>
    <name evidence="17" type="ORF">ACFFUU_12350</name>
</gene>
<evidence type="ECO:0000256" key="8">
    <source>
        <dbReference type="ARBA" id="ARBA00023136"/>
    </source>
</evidence>
<feature type="transmembrane region" description="Helical" evidence="16">
    <location>
        <begin position="388"/>
        <end position="412"/>
    </location>
</feature>
<keyword evidence="9" id="KW-0325">Glycoprotein</keyword>
<evidence type="ECO:0000256" key="5">
    <source>
        <dbReference type="ARBA" id="ARBA00022525"/>
    </source>
</evidence>
<keyword evidence="18" id="KW-1185">Reference proteome</keyword>
<feature type="transmembrane region" description="Helical" evidence="16">
    <location>
        <begin position="252"/>
        <end position="279"/>
    </location>
</feature>
<feature type="transmembrane region" description="Helical" evidence="16">
    <location>
        <begin position="432"/>
        <end position="451"/>
    </location>
</feature>
<proteinExistence type="predicted"/>
<dbReference type="InterPro" id="IPR000490">
    <property type="entry name" value="Glyco_hydro_17"/>
</dbReference>
<dbReference type="Pfam" id="PF13347">
    <property type="entry name" value="MFS_2"/>
    <property type="match status" value="1"/>
</dbReference>
<feature type="transmembrane region" description="Helical" evidence="16">
    <location>
        <begin position="291"/>
        <end position="309"/>
    </location>
</feature>
<name>A0ABV5GGY9_9FLAO</name>
<feature type="transmembrane region" description="Helical" evidence="16">
    <location>
        <begin position="153"/>
        <end position="172"/>
    </location>
</feature>
<evidence type="ECO:0000256" key="15">
    <source>
        <dbReference type="ARBA" id="ARBA00043078"/>
    </source>
</evidence>
<evidence type="ECO:0000256" key="3">
    <source>
        <dbReference type="ARBA" id="ARBA00022475"/>
    </source>
</evidence>
<evidence type="ECO:0000256" key="7">
    <source>
        <dbReference type="ARBA" id="ARBA00022801"/>
    </source>
</evidence>
<organism evidence="17 18">
    <name type="scientific">Flavobacterium paronense</name>
    <dbReference type="NCBI Taxonomy" id="1392775"/>
    <lineage>
        <taxon>Bacteria</taxon>
        <taxon>Pseudomonadati</taxon>
        <taxon>Bacteroidota</taxon>
        <taxon>Flavobacteriia</taxon>
        <taxon>Flavobacteriales</taxon>
        <taxon>Flavobacteriaceae</taxon>
        <taxon>Flavobacterium</taxon>
    </lineage>
</organism>
<dbReference type="Pfam" id="PF00332">
    <property type="entry name" value="Glyco_hydro_17"/>
    <property type="match status" value="1"/>
</dbReference>
<keyword evidence="11" id="KW-0961">Cell wall biogenesis/degradation</keyword>
<feature type="transmembrane region" description="Helical" evidence="16">
    <location>
        <begin position="18"/>
        <end position="41"/>
    </location>
</feature>
<evidence type="ECO:0000256" key="16">
    <source>
        <dbReference type="SAM" id="Phobius"/>
    </source>
</evidence>
<feature type="transmembrane region" description="Helical" evidence="16">
    <location>
        <begin position="118"/>
        <end position="141"/>
    </location>
</feature>
<dbReference type="PANTHER" id="PTHR16631:SF17">
    <property type="entry name" value="GLUCAN ENDO-1,3-BETA-GLUCOSIDASE BTGC"/>
    <property type="match status" value="1"/>
</dbReference>
<evidence type="ECO:0000256" key="1">
    <source>
        <dbReference type="ARBA" id="ARBA00004191"/>
    </source>
</evidence>
<keyword evidence="7" id="KW-0378">Hydrolase</keyword>
<evidence type="ECO:0000256" key="9">
    <source>
        <dbReference type="ARBA" id="ARBA00023180"/>
    </source>
</evidence>
<reference evidence="17 18" key="1">
    <citation type="submission" date="2024-09" db="EMBL/GenBank/DDBJ databases">
        <authorList>
            <person name="Sun Q."/>
            <person name="Mori K."/>
        </authorList>
    </citation>
    <scope>NUCLEOTIDE SEQUENCE [LARGE SCALE GENOMIC DNA]</scope>
    <source>
        <strain evidence="17 18">CECT 8460</strain>
    </source>
</reference>
<feature type="transmembrane region" description="Helical" evidence="16">
    <location>
        <begin position="321"/>
        <end position="340"/>
    </location>
</feature>
<evidence type="ECO:0000256" key="6">
    <source>
        <dbReference type="ARBA" id="ARBA00022729"/>
    </source>
</evidence>
<feature type="transmembrane region" description="Helical" evidence="16">
    <location>
        <begin position="192"/>
        <end position="210"/>
    </location>
</feature>
<keyword evidence="5" id="KW-0964">Secreted</keyword>
<keyword evidence="3" id="KW-1003">Cell membrane</keyword>
<keyword evidence="8 16" id="KW-0472">Membrane</keyword>
<protein>
    <recommendedName>
        <fullName evidence="15">Endo-1,3-beta-glucanase btgC</fullName>
    </recommendedName>
    <alternativeName>
        <fullName evidence="14">Laminarinase btgC</fullName>
    </alternativeName>
</protein>
<evidence type="ECO:0000313" key="18">
    <source>
        <dbReference type="Proteomes" id="UP001589576"/>
    </source>
</evidence>
<keyword evidence="16" id="KW-1133">Transmembrane helix</keyword>
<dbReference type="Gene3D" id="3.20.20.80">
    <property type="entry name" value="Glycosidases"/>
    <property type="match status" value="1"/>
</dbReference>
<feature type="transmembrane region" description="Helical" evidence="16">
    <location>
        <begin position="47"/>
        <end position="66"/>
    </location>
</feature>
<evidence type="ECO:0000313" key="17">
    <source>
        <dbReference type="EMBL" id="MFB9090399.1"/>
    </source>
</evidence>
<keyword evidence="12" id="KW-0624">Polysaccharide degradation</keyword>
<keyword evidence="4" id="KW-0134">Cell wall</keyword>
<comment type="subcellular location">
    <subcellularLocation>
        <location evidence="2">Cell membrane</location>
    </subcellularLocation>
    <subcellularLocation>
        <location evidence="1">Secreted</location>
        <location evidence="1">Cell wall</location>
    </subcellularLocation>
</comment>
<evidence type="ECO:0000256" key="11">
    <source>
        <dbReference type="ARBA" id="ARBA00023316"/>
    </source>
</evidence>
<keyword evidence="10" id="KW-0119">Carbohydrate metabolism</keyword>
<evidence type="ECO:0000256" key="14">
    <source>
        <dbReference type="ARBA" id="ARBA00042373"/>
    </source>
</evidence>
<sequence>MGSNTNVSQNKVPFGQKVAFGLGMLANQMFPAALGIFMVVLVENLGMPTWMWGITFFLPRILDAFIDPIMGFISDNTRSKWGRRRQYVFTGAIIMGISFVVMWQLYRESGVEYNFYYFLIWSIVFYLGLSIFSVPFVAMGYEMSDDFHERTSIMAISQWIGQWAWVIAPWFWVVMYDPTWFPNADTATRTLAVWVGISCMLLAMVPAIFIKSKSTKNEESFSPLTFRTMGGSLKEIFSSFIEAFKNSPFRKLCIATFFIFNAFNTVAGFTFFIVVYYLFNGNSTDAGIWPTLFGCLGALSTTFVVIPIVSWMSKKMEKKKTFLVCQGISIFGYILLWFLFIPGKPYMFIFALPFFSFGIGSLFTLMMSMTADVCDMDELTSGKRREGIFGAIYWWMVKFGFAIAGLLTGIIMSFVDFHPGAVTQTEGAVTGLRLFFSGIPILGTLIAMWVMRNYDLTEDKAKEISKELEKRKAIKPSGYAKMKLLSEININALSEKELKEKYPNFFTTKVDFSDLSKDEMDDEFTAIFRKGMHGICFSAYENEQRPGDAISEDQIRKRLEILKPHTKWIRVFSCTNGHEKIPKLAKEIGLKTIVGAWISNDIKENEIEIKNLIELMQNDLVDIAAVGNEVLYREELNEQAIINYIEHVKKATKNTPVGYVDAYFEFVNRPKLTAACDVILANCYPFWEGADIRISGFYLQEIYRKTLEAAQGKKVIIAESGWPSEGEVIGGAVASKENVMKYYIKTQLWAQRENIDLFYFSSFDESWKIQSEGKAGTSWGLWDDKGYFKYKNLIIQSQK</sequence>
<evidence type="ECO:0000256" key="12">
    <source>
        <dbReference type="ARBA" id="ARBA00023326"/>
    </source>
</evidence>
<keyword evidence="6" id="KW-0732">Signal</keyword>
<dbReference type="InterPro" id="IPR050732">
    <property type="entry name" value="Beta-glucan_modifiers"/>
</dbReference>
<evidence type="ECO:0000256" key="10">
    <source>
        <dbReference type="ARBA" id="ARBA00023277"/>
    </source>
</evidence>
<comment type="caution">
    <text evidence="17">The sequence shown here is derived from an EMBL/GenBank/DDBJ whole genome shotgun (WGS) entry which is preliminary data.</text>
</comment>
<dbReference type="EMBL" id="JBHMFB010000029">
    <property type="protein sequence ID" value="MFB9090399.1"/>
    <property type="molecule type" value="Genomic_DNA"/>
</dbReference>
<dbReference type="CDD" id="cd17332">
    <property type="entry name" value="MFS_MelB_like"/>
    <property type="match status" value="1"/>
</dbReference>
<dbReference type="RefSeq" id="WP_290285367.1">
    <property type="nucleotide sequence ID" value="NZ_JAUFQN010000019.1"/>
</dbReference>
<evidence type="ECO:0000256" key="2">
    <source>
        <dbReference type="ARBA" id="ARBA00004236"/>
    </source>
</evidence>
<dbReference type="Gene3D" id="1.20.1250.20">
    <property type="entry name" value="MFS general substrate transporter like domains"/>
    <property type="match status" value="2"/>
</dbReference>
<dbReference type="InterPro" id="IPR036259">
    <property type="entry name" value="MFS_trans_sf"/>
</dbReference>
<feature type="transmembrane region" description="Helical" evidence="16">
    <location>
        <begin position="87"/>
        <end position="106"/>
    </location>
</feature>
<dbReference type="InterPro" id="IPR017853">
    <property type="entry name" value="GH"/>
</dbReference>
<evidence type="ECO:0000256" key="13">
    <source>
        <dbReference type="ARBA" id="ARBA00037649"/>
    </source>
</evidence>
<comment type="function">
    <text evidence="13">Glucanases play a role in cell expansion during growth, in cell-cell fusion during mating, and in spore release during sporulation. This enzyme may be involved in beta-glucan degradation. Active on laminarin and lichenan.</text>
</comment>
<feature type="transmembrane region" description="Helical" evidence="16">
    <location>
        <begin position="346"/>
        <end position="367"/>
    </location>
</feature>
<dbReference type="PANTHER" id="PTHR16631">
    <property type="entry name" value="GLUCAN 1,3-BETA-GLUCOSIDASE"/>
    <property type="match status" value="1"/>
</dbReference>